<evidence type="ECO:0000313" key="3">
    <source>
        <dbReference type="Proteomes" id="UP000246121"/>
    </source>
</evidence>
<dbReference type="Proteomes" id="UP000246121">
    <property type="component" value="Unassembled WGS sequence"/>
</dbReference>
<dbReference type="AlphaFoldDB" id="A0A2V2W1R2"/>
<dbReference type="VEuPathDB" id="TriTrypDB:C3747_1g225"/>
<feature type="transmembrane region" description="Helical" evidence="1">
    <location>
        <begin position="12"/>
        <end position="43"/>
    </location>
</feature>
<gene>
    <name evidence="2" type="ORF">C4B63_2g213</name>
</gene>
<dbReference type="VEuPathDB" id="TriTrypDB:TcG_04669"/>
<dbReference type="VEuPathDB" id="TriTrypDB:TcCLB.506147.130"/>
<keyword evidence="1" id="KW-1133">Transmembrane helix</keyword>
<proteinExistence type="predicted"/>
<dbReference type="VEuPathDB" id="TriTrypDB:TcCLB.510735.60"/>
<dbReference type="VEuPathDB" id="TriTrypDB:TcBrA4_0060840"/>
<reference evidence="2 3" key="1">
    <citation type="journal article" date="2018" name="Microb. Genom.">
        <title>Expanding an expanded genome: long-read sequencing of Trypanosoma cruzi.</title>
        <authorList>
            <person name="Berna L."/>
            <person name="Rodriguez M."/>
            <person name="Chiribao M.L."/>
            <person name="Parodi-Talice A."/>
            <person name="Pita S."/>
            <person name="Rijo G."/>
            <person name="Alvarez-Valin F."/>
            <person name="Robello C."/>
        </authorList>
    </citation>
    <scope>NUCLEOTIDE SEQUENCE [LARGE SCALE GENOMIC DNA]</scope>
    <source>
        <strain evidence="2 3">Dm28c</strain>
    </source>
</reference>
<protein>
    <submittedName>
        <fullName evidence="2">Uncharacterized protein</fullName>
    </submittedName>
</protein>
<dbReference type="VEuPathDB" id="TriTrypDB:C4B63_2g213"/>
<dbReference type="VEuPathDB" id="TriTrypDB:TcYC6_0070730"/>
<comment type="caution">
    <text evidence="2">The sequence shown here is derived from an EMBL/GenBank/DDBJ whole genome shotgun (WGS) entry which is preliminary data.</text>
</comment>
<keyword evidence="1" id="KW-0812">Transmembrane</keyword>
<name>A0A2V2W1R2_TRYCR</name>
<feature type="transmembrane region" description="Helical" evidence="1">
    <location>
        <begin position="76"/>
        <end position="95"/>
    </location>
</feature>
<accession>A0A2V2W1R2</accession>
<sequence>MVKLPGAASIVATAGGLIAGVIVLAVFLFTCWGSLVSAILAFLPEGFLASLPPSSNFFFETIRLVSFVETVKYMSLANYVCFAVFLILILLLSAVEEAMITVKEVIEEKAKLPSTELVRQLNGKYDHALAVSGNAYKLKQVRGGRQHERKI</sequence>
<dbReference type="EMBL" id="PRFA01000002">
    <property type="protein sequence ID" value="PWV02570.1"/>
    <property type="molecule type" value="Genomic_DNA"/>
</dbReference>
<organism evidence="2 3">
    <name type="scientific">Trypanosoma cruzi</name>
    <dbReference type="NCBI Taxonomy" id="5693"/>
    <lineage>
        <taxon>Eukaryota</taxon>
        <taxon>Discoba</taxon>
        <taxon>Euglenozoa</taxon>
        <taxon>Kinetoplastea</taxon>
        <taxon>Metakinetoplastina</taxon>
        <taxon>Trypanosomatida</taxon>
        <taxon>Trypanosomatidae</taxon>
        <taxon>Trypanosoma</taxon>
        <taxon>Schizotrypanum</taxon>
    </lineage>
</organism>
<evidence type="ECO:0000313" key="2">
    <source>
        <dbReference type="EMBL" id="PWV02570.1"/>
    </source>
</evidence>
<keyword evidence="1" id="KW-0472">Membrane</keyword>
<evidence type="ECO:0000256" key="1">
    <source>
        <dbReference type="SAM" id="Phobius"/>
    </source>
</evidence>
<dbReference type="VEuPathDB" id="TriTrypDB:BCY84_14387"/>